<dbReference type="RefSeq" id="WP_207250772.1">
    <property type="nucleotide sequence ID" value="NZ_JAFMPM010000006.1"/>
</dbReference>
<dbReference type="EMBL" id="JAFMPM010000006">
    <property type="protein sequence ID" value="MBO0613038.1"/>
    <property type="molecule type" value="Genomic_DNA"/>
</dbReference>
<sequence>MNENTVFPHLSVVVMAISLLVFAPVALSTDIGSSPAAPSSIPAPPNPEKEDVLKSVPSAPDELKVKEVTDNAPAPIDPIISPGQQGALKTSPITNSLAPPVPPDKEAALASVTEPNAVHPNVAQLEKRIAVLEDEVQALLAKQGKPSQVKAPFEVVDDKGIALMSVAVTNGITQLTLGDLGTMARFKIQGISASMIVTANEQNYVTLDSSKDGSRAMTRGAGITTSIGRFADGVNGIVITDTGGVTANGSNQAEKSLAEIATLPGKKVALRLYDETGNAVVMAGTNPAAAGAGTVKVANTKGEPVAFLGTSENGVDGALGVAKAGKNVAAMLAEPATVALYNQAGLPIATFSKNEGTEGGNVTTRDPSGDGVFSAGYSEGENGGQACVYRAKKQNVFCLGIGVPGMGTGR</sequence>
<name>A0A8B0SJK3_9GAMM</name>
<accession>A0A8B0SJK3</accession>
<reference evidence="2 4" key="1">
    <citation type="submission" date="2021-03" db="EMBL/GenBank/DDBJ databases">
        <title>Draft genome and methylome analysis of Thiotrix fructosivoruns ATCC 49748.</title>
        <authorList>
            <person name="Fomenkov A."/>
            <person name="Grabovich M.Y."/>
            <person name="Roberts R.J."/>
        </authorList>
    </citation>
    <scope>NUCLEOTIDE SEQUENCE [LARGE SCALE GENOMIC DNA]</scope>
    <source>
        <strain evidence="2 4">ATCC 49748</strain>
    </source>
</reference>
<keyword evidence="4" id="KW-1185">Reference proteome</keyword>
<protein>
    <submittedName>
        <fullName evidence="3">Uncharacterized protein</fullName>
    </submittedName>
</protein>
<evidence type="ECO:0000313" key="4">
    <source>
        <dbReference type="Proteomes" id="UP000664466"/>
    </source>
</evidence>
<organism evidence="3">
    <name type="scientific">Thiothrix fructosivorans</name>
    <dbReference type="NCBI Taxonomy" id="111770"/>
    <lineage>
        <taxon>Bacteria</taxon>
        <taxon>Pseudomonadati</taxon>
        <taxon>Pseudomonadota</taxon>
        <taxon>Gammaproteobacteria</taxon>
        <taxon>Thiotrichales</taxon>
        <taxon>Thiotrichaceae</taxon>
        <taxon>Thiothrix</taxon>
    </lineage>
</organism>
<dbReference type="AlphaFoldDB" id="A0A8B0SJK3"/>
<gene>
    <name evidence="3" type="ORF">J1836_003960</name>
    <name evidence="2" type="ORF">J1836_08865</name>
</gene>
<proteinExistence type="predicted"/>
<dbReference type="EMBL" id="CP072748">
    <property type="protein sequence ID" value="QTX11516.1"/>
    <property type="molecule type" value="Genomic_DNA"/>
</dbReference>
<evidence type="ECO:0000313" key="2">
    <source>
        <dbReference type="EMBL" id="MBO0613038.1"/>
    </source>
</evidence>
<evidence type="ECO:0000313" key="3">
    <source>
        <dbReference type="EMBL" id="QTX11516.1"/>
    </source>
</evidence>
<reference evidence="3" key="2">
    <citation type="submission" date="2021-04" db="EMBL/GenBank/DDBJ databases">
        <title>Complete Genome and methylome analysis of Thiothrix fructosivorans ATCC 49748.</title>
        <authorList>
            <person name="Fomenkov A."/>
            <person name="Sun L."/>
            <person name="Vincze T."/>
            <person name="Grabovich M.Y."/>
            <person name="Roberts R.J."/>
        </authorList>
    </citation>
    <scope>NUCLEOTIDE SEQUENCE</scope>
    <source>
        <strain evidence="3">ATCC 49748</strain>
    </source>
</reference>
<evidence type="ECO:0000256" key="1">
    <source>
        <dbReference type="SAM" id="MobiDB-lite"/>
    </source>
</evidence>
<feature type="region of interest" description="Disordered" evidence="1">
    <location>
        <begin position="33"/>
        <end position="54"/>
    </location>
</feature>
<dbReference type="Proteomes" id="UP000664466">
    <property type="component" value="Unassembled WGS sequence"/>
</dbReference>